<dbReference type="InterPro" id="IPR003663">
    <property type="entry name" value="Sugar/inositol_transpt"/>
</dbReference>
<evidence type="ECO:0000256" key="3">
    <source>
        <dbReference type="ARBA" id="ARBA00022448"/>
    </source>
</evidence>
<evidence type="ECO:0000259" key="9">
    <source>
        <dbReference type="PROSITE" id="PS50850"/>
    </source>
</evidence>
<feature type="transmembrane region" description="Helical" evidence="7">
    <location>
        <begin position="139"/>
        <end position="164"/>
    </location>
</feature>
<evidence type="ECO:0000256" key="7">
    <source>
        <dbReference type="SAM" id="Phobius"/>
    </source>
</evidence>
<feature type="domain" description="Major facilitator superfamily (MFS) profile" evidence="9">
    <location>
        <begin position="9"/>
        <end position="407"/>
    </location>
</feature>
<feature type="transmembrane region" description="Helical" evidence="7">
    <location>
        <begin position="285"/>
        <end position="307"/>
    </location>
</feature>
<keyword evidence="5 7" id="KW-1133">Transmembrane helix</keyword>
<evidence type="ECO:0000256" key="8">
    <source>
        <dbReference type="SAM" id="SignalP"/>
    </source>
</evidence>
<protein>
    <recommendedName>
        <fullName evidence="9">Major facilitator superfamily (MFS) profile domain-containing protein</fullName>
    </recommendedName>
</protein>
<dbReference type="AlphaFoldDB" id="A0A428TYU5"/>
<dbReference type="PANTHER" id="PTHR48022:SF11">
    <property type="entry name" value="MONOSACCHARIDE TRANSPORTER (HXT8), PUTATIVE (AFU_ORTHOLOGUE AFUA_2G08120)-RELATED"/>
    <property type="match status" value="1"/>
</dbReference>
<evidence type="ECO:0000256" key="5">
    <source>
        <dbReference type="ARBA" id="ARBA00022989"/>
    </source>
</evidence>
<feature type="chain" id="PRO_5019532855" description="Major facilitator superfamily (MFS) profile domain-containing protein" evidence="8">
    <location>
        <begin position="22"/>
        <end position="461"/>
    </location>
</feature>
<dbReference type="Pfam" id="PF00083">
    <property type="entry name" value="Sugar_tr"/>
    <property type="match status" value="2"/>
</dbReference>
<reference evidence="10 11" key="1">
    <citation type="submission" date="2017-06" db="EMBL/GenBank/DDBJ databases">
        <title>Comparative genomic analysis of Ambrosia Fusariam Clade fungi.</title>
        <authorList>
            <person name="Stajich J.E."/>
            <person name="Carrillo J."/>
            <person name="Kijimoto T."/>
            <person name="Eskalen A."/>
            <person name="O'Donnell K."/>
            <person name="Kasson M."/>
        </authorList>
    </citation>
    <scope>NUCLEOTIDE SEQUENCE [LARGE SCALE GENOMIC DNA]</scope>
    <source>
        <strain evidence="10 11">NRRL62579</strain>
    </source>
</reference>
<dbReference type="Proteomes" id="UP000287144">
    <property type="component" value="Unassembled WGS sequence"/>
</dbReference>
<evidence type="ECO:0000256" key="2">
    <source>
        <dbReference type="ARBA" id="ARBA00010992"/>
    </source>
</evidence>
<evidence type="ECO:0000313" key="10">
    <source>
        <dbReference type="EMBL" id="RSM07230.1"/>
    </source>
</evidence>
<dbReference type="InterPro" id="IPR020846">
    <property type="entry name" value="MFS_dom"/>
</dbReference>
<evidence type="ECO:0000256" key="6">
    <source>
        <dbReference type="ARBA" id="ARBA00023136"/>
    </source>
</evidence>
<evidence type="ECO:0000313" key="11">
    <source>
        <dbReference type="Proteomes" id="UP000287144"/>
    </source>
</evidence>
<evidence type="ECO:0000256" key="4">
    <source>
        <dbReference type="ARBA" id="ARBA00022692"/>
    </source>
</evidence>
<keyword evidence="4 7" id="KW-0812">Transmembrane</keyword>
<sequence length="461" mass="51048">MSRLFQLGLILFVCLGSLSYGYCSSIIATTLGQPSFLEYYQLATRSKAERLIGAINGLYQAGGLLGAISVLYIPDRYGCRWALFIGGFFCCIGGALQAGSVHMAMLLVARFLSGCGIGSLVTLTPLYQSEVSPTNIRGCLVGMHGVMLCTGYSIASWTGVGFYFLEGTNKQWRGPLAIQVVFPLLLCLGVFFLPESPRWLLVQDDGERAYHEFKRIHLSGSNDIDAQSIENEFILLRAQVAQEVKESVPLSHFWTQKVPSKEITVCPFANFVNSLIVDRFGRVRLLIFGLAGSIVALIGECITVDVFQRTDSRGAASGAVFFLFLHIALFGLSYDATSYIYGSEIFPNPLRARGLGISITGLFVSTLIFLQSAPTAFTNISWRYYIVFIAFSTVALVIMWFFFPETNGKSLEDIAEVFGDNIVLEDDKLENIHRRFKESHYREETLVDQIDPEKSTSVHCA</sequence>
<name>A0A428TYU5_9HYPO</name>
<feature type="transmembrane region" description="Helical" evidence="7">
    <location>
        <begin position="354"/>
        <end position="372"/>
    </location>
</feature>
<proteinExistence type="inferred from homology"/>
<feature type="transmembrane region" description="Helical" evidence="7">
    <location>
        <begin position="384"/>
        <end position="403"/>
    </location>
</feature>
<keyword evidence="6 7" id="KW-0472">Membrane</keyword>
<accession>A0A428TYU5</accession>
<gene>
    <name evidence="10" type="ORF">CEP52_005331</name>
</gene>
<comment type="subcellular location">
    <subcellularLocation>
        <location evidence="1">Membrane</location>
        <topology evidence="1">Multi-pass membrane protein</topology>
    </subcellularLocation>
</comment>
<dbReference type="Gene3D" id="1.20.1250.20">
    <property type="entry name" value="MFS general substrate transporter like domains"/>
    <property type="match status" value="2"/>
</dbReference>
<dbReference type="GO" id="GO:0016020">
    <property type="term" value="C:membrane"/>
    <property type="evidence" value="ECO:0007669"/>
    <property type="project" value="UniProtKB-SubCell"/>
</dbReference>
<comment type="similarity">
    <text evidence="2">Belongs to the major facilitator superfamily. Sugar transporter (TC 2.A.1.1) family.</text>
</comment>
<dbReference type="InterPro" id="IPR005828">
    <property type="entry name" value="MFS_sugar_transport-like"/>
</dbReference>
<keyword evidence="8" id="KW-0732">Signal</keyword>
<keyword evidence="3" id="KW-0813">Transport</keyword>
<dbReference type="PROSITE" id="PS50850">
    <property type="entry name" value="MFS"/>
    <property type="match status" value="1"/>
</dbReference>
<dbReference type="SUPFAM" id="SSF103473">
    <property type="entry name" value="MFS general substrate transporter"/>
    <property type="match status" value="1"/>
</dbReference>
<dbReference type="InterPro" id="IPR036259">
    <property type="entry name" value="MFS_trans_sf"/>
</dbReference>
<feature type="transmembrane region" description="Helical" evidence="7">
    <location>
        <begin position="319"/>
        <end position="342"/>
    </location>
</feature>
<organism evidence="10 11">
    <name type="scientific">Fusarium oligoseptatum</name>
    <dbReference type="NCBI Taxonomy" id="2604345"/>
    <lineage>
        <taxon>Eukaryota</taxon>
        <taxon>Fungi</taxon>
        <taxon>Dikarya</taxon>
        <taxon>Ascomycota</taxon>
        <taxon>Pezizomycotina</taxon>
        <taxon>Sordariomycetes</taxon>
        <taxon>Hypocreomycetidae</taxon>
        <taxon>Hypocreales</taxon>
        <taxon>Nectriaceae</taxon>
        <taxon>Fusarium</taxon>
        <taxon>Fusarium solani species complex</taxon>
    </lineage>
</organism>
<comment type="caution">
    <text evidence="10">The sequence shown here is derived from an EMBL/GenBank/DDBJ whole genome shotgun (WGS) entry which is preliminary data.</text>
</comment>
<evidence type="ECO:0000256" key="1">
    <source>
        <dbReference type="ARBA" id="ARBA00004141"/>
    </source>
</evidence>
<keyword evidence="11" id="KW-1185">Reference proteome</keyword>
<feature type="transmembrane region" description="Helical" evidence="7">
    <location>
        <begin position="81"/>
        <end position="98"/>
    </location>
</feature>
<dbReference type="GO" id="GO:0005351">
    <property type="term" value="F:carbohydrate:proton symporter activity"/>
    <property type="evidence" value="ECO:0007669"/>
    <property type="project" value="TreeGrafter"/>
</dbReference>
<feature type="transmembrane region" description="Helical" evidence="7">
    <location>
        <begin position="176"/>
        <end position="193"/>
    </location>
</feature>
<feature type="transmembrane region" description="Helical" evidence="7">
    <location>
        <begin position="51"/>
        <end position="74"/>
    </location>
</feature>
<feature type="signal peptide" evidence="8">
    <location>
        <begin position="1"/>
        <end position="21"/>
    </location>
</feature>
<dbReference type="PANTHER" id="PTHR48022">
    <property type="entry name" value="PLASTIDIC GLUCOSE TRANSPORTER 4"/>
    <property type="match status" value="1"/>
</dbReference>
<dbReference type="PRINTS" id="PR00171">
    <property type="entry name" value="SUGRTRNSPORT"/>
</dbReference>
<dbReference type="InterPro" id="IPR050360">
    <property type="entry name" value="MFS_Sugar_Transporters"/>
</dbReference>
<dbReference type="EMBL" id="NKCK01000041">
    <property type="protein sequence ID" value="RSM07230.1"/>
    <property type="molecule type" value="Genomic_DNA"/>
</dbReference>